<dbReference type="PANTHER" id="PTHR30561:SF0">
    <property type="entry name" value="GUANIDINIUM EXPORTER"/>
    <property type="match status" value="1"/>
</dbReference>
<proteinExistence type="inferred from homology"/>
<dbReference type="Gene3D" id="1.10.3730.20">
    <property type="match status" value="1"/>
</dbReference>
<evidence type="ECO:0000313" key="9">
    <source>
        <dbReference type="EMBL" id="ARK32834.1"/>
    </source>
</evidence>
<organism evidence="9 10">
    <name type="scientific">Halalkalibacter krulwichiae</name>
    <dbReference type="NCBI Taxonomy" id="199441"/>
    <lineage>
        <taxon>Bacteria</taxon>
        <taxon>Bacillati</taxon>
        <taxon>Bacillota</taxon>
        <taxon>Bacilli</taxon>
        <taxon>Bacillales</taxon>
        <taxon>Bacillaceae</taxon>
        <taxon>Halalkalibacter</taxon>
    </lineage>
</organism>
<keyword evidence="2" id="KW-0813">Transport</keyword>
<dbReference type="RefSeq" id="WP_066155116.1">
    <property type="nucleotide sequence ID" value="NZ_CP020814.1"/>
</dbReference>
<evidence type="ECO:0000256" key="6">
    <source>
        <dbReference type="ARBA" id="ARBA00023136"/>
    </source>
</evidence>
<feature type="transmembrane region" description="Helical" evidence="8">
    <location>
        <begin position="6"/>
        <end position="25"/>
    </location>
</feature>
<evidence type="ECO:0000256" key="1">
    <source>
        <dbReference type="ARBA" id="ARBA00004651"/>
    </source>
</evidence>
<evidence type="ECO:0000256" key="5">
    <source>
        <dbReference type="ARBA" id="ARBA00022989"/>
    </source>
</evidence>
<dbReference type="InterPro" id="IPR037185">
    <property type="entry name" value="EmrE-like"/>
</dbReference>
<protein>
    <submittedName>
        <fullName evidence="9">Multidrug resistance protein YkkD</fullName>
    </submittedName>
</protein>
<sequence>MEWMYLIFAGLFEVAGVAMINQYHLTKKISSMILLIGAFASSFYFLSLAMAVLPMAIAYAVWTGIGACGGVLIGMLFFGESKHWKRILFLTLIVTSAIGLKSIS</sequence>
<evidence type="ECO:0000256" key="2">
    <source>
        <dbReference type="ARBA" id="ARBA00022448"/>
    </source>
</evidence>
<gene>
    <name evidence="9" type="primary">ykkD</name>
    <name evidence="9" type="ORF">BkAM31D_24860</name>
</gene>
<dbReference type="InterPro" id="IPR000390">
    <property type="entry name" value="Small_drug/metabolite_transptr"/>
</dbReference>
<evidence type="ECO:0000313" key="10">
    <source>
        <dbReference type="Proteomes" id="UP000193006"/>
    </source>
</evidence>
<keyword evidence="3" id="KW-1003">Cell membrane</keyword>
<dbReference type="InterPro" id="IPR045324">
    <property type="entry name" value="Small_multidrug_res"/>
</dbReference>
<feature type="transmembrane region" description="Helical" evidence="8">
    <location>
        <begin position="59"/>
        <end position="79"/>
    </location>
</feature>
<feature type="transmembrane region" description="Helical" evidence="8">
    <location>
        <begin position="32"/>
        <end position="53"/>
    </location>
</feature>
<evidence type="ECO:0000256" key="7">
    <source>
        <dbReference type="RuleBase" id="RU003942"/>
    </source>
</evidence>
<accession>A0A1X9MJ66</accession>
<dbReference type="AlphaFoldDB" id="A0A1X9MJ66"/>
<dbReference type="Pfam" id="PF00893">
    <property type="entry name" value="Multi_Drug_Res"/>
    <property type="match status" value="1"/>
</dbReference>
<reference evidence="9 10" key="1">
    <citation type="submission" date="2017-04" db="EMBL/GenBank/DDBJ databases">
        <title>Bacillus krulwichiae AM31D Genome sequencing and assembly.</title>
        <authorList>
            <person name="Krulwich T.A."/>
            <person name="Anastor L."/>
            <person name="Ehrlich R."/>
            <person name="Ehrlich G.D."/>
            <person name="Janto B."/>
        </authorList>
    </citation>
    <scope>NUCLEOTIDE SEQUENCE [LARGE SCALE GENOMIC DNA]</scope>
    <source>
        <strain evidence="9 10">AM31D</strain>
    </source>
</reference>
<dbReference type="Proteomes" id="UP000193006">
    <property type="component" value="Chromosome"/>
</dbReference>
<dbReference type="GO" id="GO:0022857">
    <property type="term" value="F:transmembrane transporter activity"/>
    <property type="evidence" value="ECO:0007669"/>
    <property type="project" value="InterPro"/>
</dbReference>
<comment type="similarity">
    <text evidence="7">Belongs to the drug/metabolite transporter (DMT) superfamily. Small multidrug resistance (SMR) (TC 2.A.7.1) family.</text>
</comment>
<dbReference type="PANTHER" id="PTHR30561">
    <property type="entry name" value="SMR FAMILY PROTON-DEPENDENT DRUG EFFLUX TRANSPORTER SUGE"/>
    <property type="match status" value="1"/>
</dbReference>
<dbReference type="GO" id="GO:0005886">
    <property type="term" value="C:plasma membrane"/>
    <property type="evidence" value="ECO:0007669"/>
    <property type="project" value="UniProtKB-SubCell"/>
</dbReference>
<dbReference type="EMBL" id="CP020814">
    <property type="protein sequence ID" value="ARK32834.1"/>
    <property type="molecule type" value="Genomic_DNA"/>
</dbReference>
<keyword evidence="5 8" id="KW-1133">Transmembrane helix</keyword>
<evidence type="ECO:0000256" key="8">
    <source>
        <dbReference type="SAM" id="Phobius"/>
    </source>
</evidence>
<name>A0A1X9MJ66_9BACI</name>
<dbReference type="STRING" id="199441.BkAM31D_24860"/>
<dbReference type="SUPFAM" id="SSF103481">
    <property type="entry name" value="Multidrug resistance efflux transporter EmrE"/>
    <property type="match status" value="1"/>
</dbReference>
<keyword evidence="10" id="KW-1185">Reference proteome</keyword>
<keyword evidence="6 8" id="KW-0472">Membrane</keyword>
<dbReference type="KEGG" id="bkw:BkAM31D_24860"/>
<keyword evidence="4 7" id="KW-0812">Transmembrane</keyword>
<comment type="subcellular location">
    <subcellularLocation>
        <location evidence="1 7">Cell membrane</location>
        <topology evidence="1 7">Multi-pass membrane protein</topology>
    </subcellularLocation>
</comment>
<evidence type="ECO:0000256" key="4">
    <source>
        <dbReference type="ARBA" id="ARBA00022692"/>
    </source>
</evidence>
<evidence type="ECO:0000256" key="3">
    <source>
        <dbReference type="ARBA" id="ARBA00022475"/>
    </source>
</evidence>